<dbReference type="Proteomes" id="UP000472380">
    <property type="component" value="Unassembled WGS sequence"/>
</dbReference>
<dbReference type="RefSeq" id="WP_161128271.1">
    <property type="nucleotide sequence ID" value="NZ_VJNE01000024.1"/>
</dbReference>
<name>A0A6L8Q6E9_9ACTN</name>
<proteinExistence type="predicted"/>
<feature type="region of interest" description="Disordered" evidence="1">
    <location>
        <begin position="71"/>
        <end position="93"/>
    </location>
</feature>
<gene>
    <name evidence="2" type="ORF">FM068_09645</name>
</gene>
<feature type="compositionally biased region" description="Acidic residues" evidence="1">
    <location>
        <begin position="72"/>
        <end position="93"/>
    </location>
</feature>
<comment type="caution">
    <text evidence="2">The sequence shown here is derived from an EMBL/GenBank/DDBJ whole genome shotgun (WGS) entry which is preliminary data.</text>
</comment>
<sequence length="93" mass="10271">MERAEIEGEINGCKNILDNTDYQILRAIEDIFAADGVAELLSALANAGKQIAQTIKLRKQCRARINELEAMPADDDEPIAEVIEETPTEQGEE</sequence>
<evidence type="ECO:0000313" key="2">
    <source>
        <dbReference type="EMBL" id="MZG28838.1"/>
    </source>
</evidence>
<reference evidence="2 3" key="1">
    <citation type="submission" date="2019-07" db="EMBL/GenBank/DDBJ databases">
        <title>Draft genome sequence of Adlercreutzia equolifaciens IPLA 37004, a human intestinal strain that does not produces equol from daidzein.</title>
        <authorList>
            <person name="Vazquez L."/>
            <person name="Florez A.B."/>
            <person name="Mayo B."/>
        </authorList>
    </citation>
    <scope>NUCLEOTIDE SEQUENCE [LARGE SCALE GENOMIC DNA]</scope>
    <source>
        <strain evidence="2 3">IPLA 37004</strain>
    </source>
</reference>
<organism evidence="2 3">
    <name type="scientific">Adlercreutzia equolifaciens</name>
    <dbReference type="NCBI Taxonomy" id="446660"/>
    <lineage>
        <taxon>Bacteria</taxon>
        <taxon>Bacillati</taxon>
        <taxon>Actinomycetota</taxon>
        <taxon>Coriobacteriia</taxon>
        <taxon>Eggerthellales</taxon>
        <taxon>Eggerthellaceae</taxon>
        <taxon>Adlercreutzia</taxon>
    </lineage>
</organism>
<evidence type="ECO:0000256" key="1">
    <source>
        <dbReference type="SAM" id="MobiDB-lite"/>
    </source>
</evidence>
<accession>A0A6L8Q6E9</accession>
<protein>
    <submittedName>
        <fullName evidence="2">Uncharacterized protein</fullName>
    </submittedName>
</protein>
<dbReference type="AlphaFoldDB" id="A0A6L8Q6E9"/>
<dbReference type="EMBL" id="VJNE01000024">
    <property type="protein sequence ID" value="MZG28838.1"/>
    <property type="molecule type" value="Genomic_DNA"/>
</dbReference>
<evidence type="ECO:0000313" key="3">
    <source>
        <dbReference type="Proteomes" id="UP000472380"/>
    </source>
</evidence>